<dbReference type="SMART" id="SM00530">
    <property type="entry name" value="HTH_XRE"/>
    <property type="match status" value="1"/>
</dbReference>
<protein>
    <recommendedName>
        <fullName evidence="2">HTH cro/C1-type domain-containing protein</fullName>
    </recommendedName>
</protein>
<accession>A0ABP3Y3Y6</accession>
<dbReference type="SUPFAM" id="SSF47413">
    <property type="entry name" value="lambda repressor-like DNA-binding domains"/>
    <property type="match status" value="1"/>
</dbReference>
<comment type="caution">
    <text evidence="3">The sequence shown here is derived from an EMBL/GenBank/DDBJ whole genome shotgun (WGS) entry which is preliminary data.</text>
</comment>
<evidence type="ECO:0000313" key="3">
    <source>
        <dbReference type="EMBL" id="GAA0876281.1"/>
    </source>
</evidence>
<name>A0ABP3Y3Y6_9FLAO</name>
<dbReference type="RefSeq" id="WP_343788780.1">
    <property type="nucleotide sequence ID" value="NZ_BAAAFH010000022.1"/>
</dbReference>
<keyword evidence="4" id="KW-1185">Reference proteome</keyword>
<dbReference type="InterPro" id="IPR001387">
    <property type="entry name" value="Cro/C1-type_HTH"/>
</dbReference>
<evidence type="ECO:0000313" key="4">
    <source>
        <dbReference type="Proteomes" id="UP001501126"/>
    </source>
</evidence>
<dbReference type="Proteomes" id="UP001501126">
    <property type="component" value="Unassembled WGS sequence"/>
</dbReference>
<dbReference type="PROSITE" id="PS50943">
    <property type="entry name" value="HTH_CROC1"/>
    <property type="match status" value="1"/>
</dbReference>
<sequence length="134" mass="15943">MNREIITGHARKLRFLRKQHDKKQLEIAHFMEMSQQAYSDLENGKTAFSDETIEKIAQFFHISPADFERPLESVYVGNNGYNNSPHHNNNRTIDEHFLQSYKDLLEQNRKLFENLIEEKEARIKLLEKLLNNNQ</sequence>
<reference evidence="4" key="1">
    <citation type="journal article" date="2019" name="Int. J. Syst. Evol. Microbiol.">
        <title>The Global Catalogue of Microorganisms (GCM) 10K type strain sequencing project: providing services to taxonomists for standard genome sequencing and annotation.</title>
        <authorList>
            <consortium name="The Broad Institute Genomics Platform"/>
            <consortium name="The Broad Institute Genome Sequencing Center for Infectious Disease"/>
            <person name="Wu L."/>
            <person name="Ma J."/>
        </authorList>
    </citation>
    <scope>NUCLEOTIDE SEQUENCE [LARGE SCALE GENOMIC DNA]</scope>
    <source>
        <strain evidence="4">JCM 16083</strain>
    </source>
</reference>
<gene>
    <name evidence="3" type="ORF">GCM10009118_26910</name>
</gene>
<evidence type="ECO:0000256" key="1">
    <source>
        <dbReference type="SAM" id="Coils"/>
    </source>
</evidence>
<evidence type="ECO:0000259" key="2">
    <source>
        <dbReference type="PROSITE" id="PS50943"/>
    </source>
</evidence>
<organism evidence="3 4">
    <name type="scientific">Wandonia haliotis</name>
    <dbReference type="NCBI Taxonomy" id="574963"/>
    <lineage>
        <taxon>Bacteria</taxon>
        <taxon>Pseudomonadati</taxon>
        <taxon>Bacteroidota</taxon>
        <taxon>Flavobacteriia</taxon>
        <taxon>Flavobacteriales</taxon>
        <taxon>Crocinitomicaceae</taxon>
        <taxon>Wandonia</taxon>
    </lineage>
</organism>
<dbReference type="CDD" id="cd00093">
    <property type="entry name" value="HTH_XRE"/>
    <property type="match status" value="1"/>
</dbReference>
<feature type="domain" description="HTH cro/C1-type" evidence="2">
    <location>
        <begin position="13"/>
        <end position="67"/>
    </location>
</feature>
<proteinExistence type="predicted"/>
<keyword evidence="1" id="KW-0175">Coiled coil</keyword>
<dbReference type="InterPro" id="IPR010982">
    <property type="entry name" value="Lambda_DNA-bd_dom_sf"/>
</dbReference>
<feature type="coiled-coil region" evidence="1">
    <location>
        <begin position="98"/>
        <end position="129"/>
    </location>
</feature>
<dbReference type="EMBL" id="BAAAFH010000022">
    <property type="protein sequence ID" value="GAA0876281.1"/>
    <property type="molecule type" value="Genomic_DNA"/>
</dbReference>
<dbReference type="Pfam" id="PF01381">
    <property type="entry name" value="HTH_3"/>
    <property type="match status" value="1"/>
</dbReference>
<dbReference type="Gene3D" id="1.10.260.40">
    <property type="entry name" value="lambda repressor-like DNA-binding domains"/>
    <property type="match status" value="1"/>
</dbReference>